<accession>A0AA37TKH8</accession>
<sequence>MEGVACRYKILPNGRRQIMAFLVPGDFCDLHVALLGLMDHSIGTSWGCTVVDIPRATIDNLTAHHPRITRALWWATLVDEATLREWLVNMGQRDADRQMAHLFCESLVRLQTVGRASEDSFEFPISQADLADVLGITSVHANRALQDLRAKGLVEWRSKRVQVPNVPRLRAFAEFDPKYLHLKGRESGDKQA</sequence>
<organism evidence="5 6">
    <name type="scientific">Methylobacterium tardum</name>
    <dbReference type="NCBI Taxonomy" id="374432"/>
    <lineage>
        <taxon>Bacteria</taxon>
        <taxon>Pseudomonadati</taxon>
        <taxon>Pseudomonadota</taxon>
        <taxon>Alphaproteobacteria</taxon>
        <taxon>Hyphomicrobiales</taxon>
        <taxon>Methylobacteriaceae</taxon>
        <taxon>Methylobacterium</taxon>
    </lineage>
</organism>
<name>A0AA37TKH8_9HYPH</name>
<dbReference type="Pfam" id="PF13545">
    <property type="entry name" value="HTH_Crp_2"/>
    <property type="match status" value="1"/>
</dbReference>
<dbReference type="InterPro" id="IPR012318">
    <property type="entry name" value="HTH_CRP"/>
</dbReference>
<keyword evidence="2" id="KW-0238">DNA-binding</keyword>
<keyword evidence="3" id="KW-0804">Transcription</keyword>
<reference evidence="6" key="1">
    <citation type="journal article" date="2019" name="Int. J. Syst. Evol. Microbiol.">
        <title>The Global Catalogue of Microorganisms (GCM) 10K type strain sequencing project: providing services to taxonomists for standard genome sequencing and annotation.</title>
        <authorList>
            <consortium name="The Broad Institute Genomics Platform"/>
            <consortium name="The Broad Institute Genome Sequencing Center for Infectious Disease"/>
            <person name="Wu L."/>
            <person name="Ma J."/>
        </authorList>
    </citation>
    <scope>NUCLEOTIDE SEQUENCE [LARGE SCALE GENOMIC DNA]</scope>
    <source>
        <strain evidence="6">NBRC 103632</strain>
    </source>
</reference>
<dbReference type="PROSITE" id="PS51063">
    <property type="entry name" value="HTH_CRP_2"/>
    <property type="match status" value="1"/>
</dbReference>
<dbReference type="AlphaFoldDB" id="A0AA37TKH8"/>
<dbReference type="GO" id="GO:0006355">
    <property type="term" value="P:regulation of DNA-templated transcription"/>
    <property type="evidence" value="ECO:0007669"/>
    <property type="project" value="InterPro"/>
</dbReference>
<dbReference type="Gene3D" id="1.10.10.10">
    <property type="entry name" value="Winged helix-like DNA-binding domain superfamily/Winged helix DNA-binding domain"/>
    <property type="match status" value="1"/>
</dbReference>
<evidence type="ECO:0000256" key="2">
    <source>
        <dbReference type="ARBA" id="ARBA00023125"/>
    </source>
</evidence>
<feature type="domain" description="HTH crp-type" evidence="4">
    <location>
        <begin position="93"/>
        <end position="167"/>
    </location>
</feature>
<keyword evidence="1" id="KW-0805">Transcription regulation</keyword>
<dbReference type="Gene3D" id="2.60.120.10">
    <property type="entry name" value="Jelly Rolls"/>
    <property type="match status" value="1"/>
</dbReference>
<evidence type="ECO:0000313" key="6">
    <source>
        <dbReference type="Proteomes" id="UP001157440"/>
    </source>
</evidence>
<evidence type="ECO:0000256" key="3">
    <source>
        <dbReference type="ARBA" id="ARBA00023163"/>
    </source>
</evidence>
<proteinExistence type="predicted"/>
<protein>
    <recommendedName>
        <fullName evidence="4">HTH crp-type domain-containing protein</fullName>
    </recommendedName>
</protein>
<keyword evidence="6" id="KW-1185">Reference proteome</keyword>
<dbReference type="Proteomes" id="UP001157440">
    <property type="component" value="Unassembled WGS sequence"/>
</dbReference>
<gene>
    <name evidence="5" type="ORF">GCM10007890_37000</name>
</gene>
<comment type="caution">
    <text evidence="5">The sequence shown here is derived from an EMBL/GenBank/DDBJ whole genome shotgun (WGS) entry which is preliminary data.</text>
</comment>
<dbReference type="GO" id="GO:0003677">
    <property type="term" value="F:DNA binding"/>
    <property type="evidence" value="ECO:0007669"/>
    <property type="project" value="UniProtKB-KW"/>
</dbReference>
<dbReference type="SUPFAM" id="SSF51206">
    <property type="entry name" value="cAMP-binding domain-like"/>
    <property type="match status" value="1"/>
</dbReference>
<evidence type="ECO:0000259" key="4">
    <source>
        <dbReference type="PROSITE" id="PS51063"/>
    </source>
</evidence>
<dbReference type="SUPFAM" id="SSF46785">
    <property type="entry name" value="Winged helix' DNA-binding domain"/>
    <property type="match status" value="1"/>
</dbReference>
<evidence type="ECO:0000256" key="1">
    <source>
        <dbReference type="ARBA" id="ARBA00023015"/>
    </source>
</evidence>
<dbReference type="InterPro" id="IPR036388">
    <property type="entry name" value="WH-like_DNA-bd_sf"/>
</dbReference>
<dbReference type="EMBL" id="BSPL01000018">
    <property type="protein sequence ID" value="GLS71687.1"/>
    <property type="molecule type" value="Genomic_DNA"/>
</dbReference>
<dbReference type="InterPro" id="IPR036390">
    <property type="entry name" value="WH_DNA-bd_sf"/>
</dbReference>
<evidence type="ECO:0000313" key="5">
    <source>
        <dbReference type="EMBL" id="GLS71687.1"/>
    </source>
</evidence>
<dbReference type="InterPro" id="IPR018490">
    <property type="entry name" value="cNMP-bd_dom_sf"/>
</dbReference>
<dbReference type="SMART" id="SM00419">
    <property type="entry name" value="HTH_CRP"/>
    <property type="match status" value="1"/>
</dbReference>
<dbReference type="InterPro" id="IPR014710">
    <property type="entry name" value="RmlC-like_jellyroll"/>
</dbReference>